<evidence type="ECO:0000313" key="3">
    <source>
        <dbReference type="Proteomes" id="UP000221165"/>
    </source>
</evidence>
<protein>
    <submittedName>
        <fullName evidence="2">Transmembrane protein</fullName>
    </submittedName>
</protein>
<accession>A0A2C6KK81</accession>
<dbReference type="SMART" id="SM00028">
    <property type="entry name" value="TPR"/>
    <property type="match status" value="2"/>
</dbReference>
<dbReference type="AlphaFoldDB" id="A0A2C6KK81"/>
<dbReference type="Proteomes" id="UP000221165">
    <property type="component" value="Unassembled WGS sequence"/>
</dbReference>
<keyword evidence="2" id="KW-0812">Transmembrane</keyword>
<dbReference type="RefSeq" id="XP_067918518.1">
    <property type="nucleotide sequence ID" value="XM_068069505.1"/>
</dbReference>
<feature type="repeat" description="TPR" evidence="1">
    <location>
        <begin position="73"/>
        <end position="106"/>
    </location>
</feature>
<proteinExistence type="predicted"/>
<dbReference type="Pfam" id="PF00515">
    <property type="entry name" value="TPR_1"/>
    <property type="match status" value="1"/>
</dbReference>
<reference evidence="2 3" key="1">
    <citation type="journal article" date="2017" name="Int. J. Parasitol.">
        <title>The genome of the protozoan parasite Cystoisospora suis and a reverse vaccinology approach to identify vaccine candidates.</title>
        <authorList>
            <person name="Palmieri N."/>
            <person name="Shrestha A."/>
            <person name="Ruttkowski B."/>
            <person name="Beck T."/>
            <person name="Vogl C."/>
            <person name="Tomley F."/>
            <person name="Blake D.P."/>
            <person name="Joachim A."/>
        </authorList>
    </citation>
    <scope>NUCLEOTIDE SEQUENCE [LARGE SCALE GENOMIC DNA]</scope>
    <source>
        <strain evidence="2 3">Wien I</strain>
    </source>
</reference>
<name>A0A2C6KK81_9APIC</name>
<dbReference type="PROSITE" id="PS50005">
    <property type="entry name" value="TPR"/>
    <property type="match status" value="1"/>
</dbReference>
<keyword evidence="2" id="KW-0472">Membrane</keyword>
<dbReference type="SUPFAM" id="SSF48452">
    <property type="entry name" value="TPR-like"/>
    <property type="match status" value="1"/>
</dbReference>
<dbReference type="InterPro" id="IPR011990">
    <property type="entry name" value="TPR-like_helical_dom_sf"/>
</dbReference>
<feature type="non-terminal residue" evidence="2">
    <location>
        <position position="138"/>
    </location>
</feature>
<sequence>MLERGWEEAENEGGRSETCLILLENTRRTLPLRRGYLISDLLRKQASMLTHAKRPHEALNKAIYALEASPTYAYAWKALGDVYRSLRRFWEARACYDIAIHLDPSMVKDMSLLLLALDRILQGALSDANLLERNLITA</sequence>
<keyword evidence="1" id="KW-0802">TPR repeat</keyword>
<dbReference type="VEuPathDB" id="ToxoDB:CSUI_009389"/>
<dbReference type="Gene3D" id="1.25.40.10">
    <property type="entry name" value="Tetratricopeptide repeat domain"/>
    <property type="match status" value="1"/>
</dbReference>
<gene>
    <name evidence="2" type="ORF">CSUI_009389</name>
</gene>
<evidence type="ECO:0000256" key="1">
    <source>
        <dbReference type="PROSITE-ProRule" id="PRU00339"/>
    </source>
</evidence>
<keyword evidence="3" id="KW-1185">Reference proteome</keyword>
<dbReference type="GeneID" id="94432716"/>
<dbReference type="EMBL" id="MIGC01005581">
    <property type="protein sequence ID" value="PHJ16793.1"/>
    <property type="molecule type" value="Genomic_DNA"/>
</dbReference>
<dbReference type="InterPro" id="IPR019734">
    <property type="entry name" value="TPR_rpt"/>
</dbReference>
<evidence type="ECO:0000313" key="2">
    <source>
        <dbReference type="EMBL" id="PHJ16793.1"/>
    </source>
</evidence>
<comment type="caution">
    <text evidence="2">The sequence shown here is derived from an EMBL/GenBank/DDBJ whole genome shotgun (WGS) entry which is preliminary data.</text>
</comment>
<organism evidence="2 3">
    <name type="scientific">Cystoisospora suis</name>
    <dbReference type="NCBI Taxonomy" id="483139"/>
    <lineage>
        <taxon>Eukaryota</taxon>
        <taxon>Sar</taxon>
        <taxon>Alveolata</taxon>
        <taxon>Apicomplexa</taxon>
        <taxon>Conoidasida</taxon>
        <taxon>Coccidia</taxon>
        <taxon>Eucoccidiorida</taxon>
        <taxon>Eimeriorina</taxon>
        <taxon>Sarcocystidae</taxon>
        <taxon>Cystoisospora</taxon>
    </lineage>
</organism>